<accession>A0A0K6S813</accession>
<feature type="domain" description="RAP" evidence="2">
    <location>
        <begin position="645"/>
        <end position="708"/>
    </location>
</feature>
<proteinExistence type="predicted"/>
<dbReference type="EMBL" id="CDMZ01001334">
    <property type="protein sequence ID" value="CUC09666.1"/>
    <property type="molecule type" value="Genomic_DNA"/>
</dbReference>
<dbReference type="GO" id="GO:0035770">
    <property type="term" value="C:ribonucleoprotein granule"/>
    <property type="evidence" value="ECO:0007669"/>
    <property type="project" value="TreeGrafter"/>
</dbReference>
<dbReference type="PROSITE" id="PS51286">
    <property type="entry name" value="RAP"/>
    <property type="match status" value="1"/>
</dbReference>
<dbReference type="GO" id="GO:0003723">
    <property type="term" value="F:RNA binding"/>
    <property type="evidence" value="ECO:0007669"/>
    <property type="project" value="TreeGrafter"/>
</dbReference>
<dbReference type="SMART" id="SM00952">
    <property type="entry name" value="RAP"/>
    <property type="match status" value="1"/>
</dbReference>
<dbReference type="Pfam" id="PF08373">
    <property type="entry name" value="RAP"/>
    <property type="match status" value="1"/>
</dbReference>
<dbReference type="PANTHER" id="PTHR21228">
    <property type="entry name" value="FAST LEU-RICH DOMAIN-CONTAINING"/>
    <property type="match status" value="1"/>
</dbReference>
<feature type="region of interest" description="Disordered" evidence="1">
    <location>
        <begin position="570"/>
        <end position="593"/>
    </location>
</feature>
<dbReference type="AlphaFoldDB" id="A0A0K6S813"/>
<reference evidence="3" key="1">
    <citation type="submission" date="2014-11" db="EMBL/GenBank/DDBJ databases">
        <title>Molecular phylogeny of cliff fern family Woodsiaceae with morphological implications.</title>
        <authorList>
            <person name="Shao Y.-Z."/>
            <person name="Wei R."/>
            <person name="Zhang X.-C."/>
        </authorList>
    </citation>
    <scope>NUCLEOTIDE SEQUENCE</scope>
</reference>
<feature type="compositionally biased region" description="Polar residues" evidence="1">
    <location>
        <begin position="48"/>
        <end position="64"/>
    </location>
</feature>
<feature type="region of interest" description="Disordered" evidence="1">
    <location>
        <begin position="28"/>
        <end position="74"/>
    </location>
</feature>
<dbReference type="GO" id="GO:0005759">
    <property type="term" value="C:mitochondrial matrix"/>
    <property type="evidence" value="ECO:0007669"/>
    <property type="project" value="TreeGrafter"/>
</dbReference>
<gene>
    <name evidence="3" type="ORF">Cvel_22452.t1</name>
</gene>
<dbReference type="VEuPathDB" id="CryptoDB:Cvel_22452"/>
<sequence>MKPRISILQRLGRDASLVGARSVRAFSARASLPVSTRPSPPPPLSVRQKQSQHPDSRNTSQVTGPPSPPVARVRSLPGFYTKSLGPVELNKRITQLNGPTELFEFWHNHRRAMNVVNMSTILSRLRLWMKDTGGQRDFVHRPEFQALLEALCEQIRRGMAPGPRQLCNTLHNLAVLGLLRDRRVSECGSGRVSSLHETVHRLCAEIVKLSEWIGREGISTHLAMSVWACATMRLPAPPLFDAVVSQRDRLAREGGSQDHSLTLWAFATAGVRAVSLFQSIDAHCDRTVREGIGQHIANSVWSFAVLRINCPGFARRLEETAESFVKRAAPNDLAITAWAMAVLGERTPRLLAAVLGEGRRIVSTGAPKNIATTTWAFSEALVDAGEFCALVDSHASRIVREGKVIDLVTLLTAFAHLGIRAPGLLEALSAYGGKRLLSEGCAAQEFANTLWAVAVLGDWGRVESGVLEELDSRLVSLLLATERGGGASVPVSLSPSSSPLLQESQLSQWHSFRLAAALEAPHLKLRHPPEELCRHRPHSLSQSEGLCEHGREQKFCKECGGAATAIESGTAGVRGQAETGIESTSRSPSIAASSYTHGDVSRSLLRLGWQHQVEIPVVSHTHSHQLGWQCDTKLYLDCACPETRVAIEVQGPSHFLRDLEGRLTRRQTGRTLFKNRMTRKLGWRLVEIDLRDWGRHRSEDARFAFLLEKLRSVGADIPCT</sequence>
<dbReference type="PhylomeDB" id="A0A0K6S813"/>
<dbReference type="GO" id="GO:0044528">
    <property type="term" value="P:regulation of mitochondrial mRNA stability"/>
    <property type="evidence" value="ECO:0007669"/>
    <property type="project" value="TreeGrafter"/>
</dbReference>
<dbReference type="InterPro" id="IPR013584">
    <property type="entry name" value="RAP"/>
</dbReference>
<protein>
    <recommendedName>
        <fullName evidence="2">RAP domain-containing protein</fullName>
    </recommendedName>
</protein>
<dbReference type="GO" id="GO:0000963">
    <property type="term" value="P:mitochondrial RNA processing"/>
    <property type="evidence" value="ECO:0007669"/>
    <property type="project" value="TreeGrafter"/>
</dbReference>
<evidence type="ECO:0000256" key="1">
    <source>
        <dbReference type="SAM" id="MobiDB-lite"/>
    </source>
</evidence>
<organism evidence="3">
    <name type="scientific">Chromera velia CCMP2878</name>
    <dbReference type="NCBI Taxonomy" id="1169474"/>
    <lineage>
        <taxon>Eukaryota</taxon>
        <taxon>Sar</taxon>
        <taxon>Alveolata</taxon>
        <taxon>Colpodellida</taxon>
        <taxon>Chromeraceae</taxon>
        <taxon>Chromera</taxon>
    </lineage>
</organism>
<name>A0A0K6S813_9ALVE</name>
<dbReference type="PANTHER" id="PTHR21228:SF40">
    <property type="entry name" value="LD45607P"/>
    <property type="match status" value="1"/>
</dbReference>
<evidence type="ECO:0000259" key="2">
    <source>
        <dbReference type="PROSITE" id="PS51286"/>
    </source>
</evidence>
<evidence type="ECO:0000313" key="3">
    <source>
        <dbReference type="EMBL" id="CUC09666.1"/>
    </source>
</evidence>
<dbReference type="InterPro" id="IPR050870">
    <property type="entry name" value="FAST_kinase"/>
</dbReference>
<feature type="compositionally biased region" description="Low complexity" evidence="1">
    <location>
        <begin position="583"/>
        <end position="593"/>
    </location>
</feature>
<feature type="compositionally biased region" description="Low complexity" evidence="1">
    <location>
        <begin position="28"/>
        <end position="37"/>
    </location>
</feature>